<dbReference type="SUPFAM" id="SSF53756">
    <property type="entry name" value="UDP-Glycosyltransferase/glycogen phosphorylase"/>
    <property type="match status" value="1"/>
</dbReference>
<dbReference type="Gene3D" id="3.40.50.2000">
    <property type="entry name" value="Glycogen Phosphorylase B"/>
    <property type="match status" value="1"/>
</dbReference>
<dbReference type="GO" id="GO:0016740">
    <property type="term" value="F:transferase activity"/>
    <property type="evidence" value="ECO:0007669"/>
    <property type="project" value="UniProtKB-KW"/>
</dbReference>
<evidence type="ECO:0000313" key="1">
    <source>
        <dbReference type="EMBL" id="AYG01569.1"/>
    </source>
</evidence>
<sequence length="714" mass="82995">MMFALFIVIQKTRKLQACSKHFKKYDKRKEKIMPTNFERAKYILTQNPKLLAKIPQKFLQRVRQYFHPFADLQLKINRNKRAKTREMNNYKNPKRALVYVIYENQSNLQTYKLTFLSALSDLSDKTLIIVNGDLPDEDIEKLSKYGDVEKRENSGYDTAAFRYGILQLVSELTSFDELLLVNDTNVGPMTDLSLVFQKMSAKRLDFWGISYGEKQVDFTGFNPYGTIPEHLQSYFLVIEKNMFQSPEFIQYWQELSDTDSRNKAIGRHETVFTKYFSDLGFLHGAVSGNNADSAMYIHPLTMLKDFDVPLVKYTAFVNDTDDKFAWQGLERRTEVPELIDYIKTETNFPNEILSEVLETIRHTPHSEHILIIDGVENQIPQCTRYRVTNKAEQLRSLGYTVWTVNASEFQMGYAEYASQIIIYRAPYSERFKKLIDLAHKYHKPVFYDIDDLVYDTLYTNQLDYIRTLSVDEKRKYDLGVKNYGKLMKLCDAFITSTTDLKKELLKLGKPVYLNRNLASEELISISERARAEVQKDTAKVKIGYFSGSITHNENFKLVMPVIVRILKDFPQVELHLVGHLLIPNELQDYKKQLVIHNYVDWLELPALVAEVDVNIAPLVDTIFNRAKSEIKWMEAALVGVPTIASNIGAFTESIDNGKTGILAEDIEWQEKLRQLIIQKDLRQTIAESTYRKVRTDFRVKGHHDELTEKLNEFS</sequence>
<dbReference type="AlphaFoldDB" id="A0A387BK05"/>
<gene>
    <name evidence="1" type="ORF">D7I46_11160</name>
</gene>
<dbReference type="EMBL" id="CP032627">
    <property type="protein sequence ID" value="AYG01569.1"/>
    <property type="molecule type" value="Genomic_DNA"/>
</dbReference>
<keyword evidence="1" id="KW-0808">Transferase</keyword>
<reference evidence="1 2" key="1">
    <citation type="submission" date="2018-09" db="EMBL/GenBank/DDBJ databases">
        <title>Genome sequencing of strain 1JSPR-7.</title>
        <authorList>
            <person name="Heo J."/>
            <person name="Kim S.-J."/>
            <person name="Kwon S.-W."/>
        </authorList>
    </citation>
    <scope>NUCLEOTIDE SEQUENCE [LARGE SCALE GENOMIC DNA]</scope>
    <source>
        <strain evidence="1 2">1JSPR-7</strain>
    </source>
</reference>
<keyword evidence="2" id="KW-1185">Reference proteome</keyword>
<dbReference type="KEGG" id="lact:D7I46_11160"/>
<dbReference type="InterPro" id="IPR007739">
    <property type="entry name" value="RgpF"/>
</dbReference>
<proteinExistence type="predicted"/>
<dbReference type="OrthoDB" id="199095at2"/>
<protein>
    <submittedName>
        <fullName evidence="1">Glycosyltransferase</fullName>
    </submittedName>
</protein>
<evidence type="ECO:0000313" key="2">
    <source>
        <dbReference type="Proteomes" id="UP000269374"/>
    </source>
</evidence>
<dbReference type="PANTHER" id="PTHR12526">
    <property type="entry name" value="GLYCOSYLTRANSFERASE"/>
    <property type="match status" value="1"/>
</dbReference>
<dbReference type="Proteomes" id="UP000269374">
    <property type="component" value="Chromosome"/>
</dbReference>
<accession>A0A387BK05</accession>
<name>A0A387BK05_9LACT</name>
<organism evidence="1 2">
    <name type="scientific">Lactococcus allomyrinae</name>
    <dbReference type="NCBI Taxonomy" id="2419773"/>
    <lineage>
        <taxon>Bacteria</taxon>
        <taxon>Bacillati</taxon>
        <taxon>Bacillota</taxon>
        <taxon>Bacilli</taxon>
        <taxon>Lactobacillales</taxon>
        <taxon>Streptococcaceae</taxon>
        <taxon>Lactococcus</taxon>
    </lineage>
</organism>
<dbReference type="Pfam" id="PF13692">
    <property type="entry name" value="Glyco_trans_1_4"/>
    <property type="match status" value="1"/>
</dbReference>
<dbReference type="PANTHER" id="PTHR12526:SF630">
    <property type="entry name" value="GLYCOSYLTRANSFERASE"/>
    <property type="match status" value="1"/>
</dbReference>
<dbReference type="Pfam" id="PF05045">
    <property type="entry name" value="RgpF"/>
    <property type="match status" value="1"/>
</dbReference>